<keyword evidence="4" id="KW-1185">Reference proteome</keyword>
<evidence type="ECO:0000256" key="2">
    <source>
        <dbReference type="SAM" id="SignalP"/>
    </source>
</evidence>
<name>A0A127QMV1_9BURK</name>
<dbReference type="AlphaFoldDB" id="A0A127QMV1"/>
<evidence type="ECO:0000256" key="1">
    <source>
        <dbReference type="SAM" id="MobiDB-lite"/>
    </source>
</evidence>
<feature type="signal peptide" evidence="2">
    <location>
        <begin position="1"/>
        <end position="26"/>
    </location>
</feature>
<organism evidence="3 4">
    <name type="scientific">Collimonas arenae</name>
    <dbReference type="NCBI Taxonomy" id="279058"/>
    <lineage>
        <taxon>Bacteria</taxon>
        <taxon>Pseudomonadati</taxon>
        <taxon>Pseudomonadota</taxon>
        <taxon>Betaproteobacteria</taxon>
        <taxon>Burkholderiales</taxon>
        <taxon>Oxalobacteraceae</taxon>
        <taxon>Collimonas</taxon>
    </lineage>
</organism>
<reference evidence="3 4" key="1">
    <citation type="submission" date="2015-11" db="EMBL/GenBank/DDBJ databases">
        <title>Exploring the genomic traits of fungus-feeding bacterial genus Collimonas.</title>
        <authorList>
            <person name="Song C."/>
            <person name="Schmidt R."/>
            <person name="de Jager V."/>
            <person name="Krzyzanowska D."/>
            <person name="Jongedijk E."/>
            <person name="Cankar K."/>
            <person name="Beekwilder J."/>
            <person name="van Veen A."/>
            <person name="de Boer W."/>
            <person name="van Veen J.A."/>
            <person name="Garbeva P."/>
        </authorList>
    </citation>
    <scope>NUCLEOTIDE SEQUENCE [LARGE SCALE GENOMIC DNA]</scope>
    <source>
        <strain evidence="3 4">Ter282</strain>
    </source>
</reference>
<evidence type="ECO:0000313" key="4">
    <source>
        <dbReference type="Proteomes" id="UP000071778"/>
    </source>
</evidence>
<accession>A0A127QMV1</accession>
<dbReference type="Proteomes" id="UP000071778">
    <property type="component" value="Chromosome"/>
</dbReference>
<keyword evidence="2" id="KW-0732">Signal</keyword>
<proteinExistence type="predicted"/>
<dbReference type="RefSeq" id="WP_061534361.1">
    <property type="nucleotide sequence ID" value="NZ_CP013233.1"/>
</dbReference>
<dbReference type="EMBL" id="CP013235">
    <property type="protein sequence ID" value="AMP11353.1"/>
    <property type="molecule type" value="Genomic_DNA"/>
</dbReference>
<feature type="chain" id="PRO_5007278019" evidence="2">
    <location>
        <begin position="27"/>
        <end position="370"/>
    </location>
</feature>
<dbReference type="PATRIC" id="fig|279058.17.peg.3975"/>
<evidence type="ECO:0000313" key="3">
    <source>
        <dbReference type="EMBL" id="AMP11353.1"/>
    </source>
</evidence>
<protein>
    <submittedName>
        <fullName evidence="3">Uncharacterized protein</fullName>
    </submittedName>
</protein>
<dbReference type="OrthoDB" id="8773915at2"/>
<sequence>MRACWKILAASLCAAYALTTATTANSAEIAFSSQSDFTEINLNIKDTFNANPNALALEVTLSPDAQQRMQAASSAALEQNLTVIINGKAVNTARVMNVLDTPQLQITVSRQVAIELLPGLIGINPGGNLPADSVTTAPVIPTPGPASIPVPLLAAAPIAVQTQPVTSPSVTESAPGIAAMPAVAPEPPAAATDATDPVATPAAPITSEATNATTATTSAASLSAVAASTPNLPPSAAAVEPAAAPVVAALPPPPPAPPPVIPDWALGAWLPTSATPSQYADINVGDPVTIFANALDAITCNKARLSVLESSNGRVVLQMARNSQCVIGGVLVDRVQISPSVTGGRIVISFFAQQDDLNGTPAKQSVYRRK</sequence>
<gene>
    <name evidence="3" type="ORF">CAter282_3670</name>
</gene>
<feature type="region of interest" description="Disordered" evidence="1">
    <location>
        <begin position="187"/>
        <end position="211"/>
    </location>
</feature>